<name>A2T433_9METZ</name>
<keyword evidence="2" id="KW-0496">Mitochondrion</keyword>
<dbReference type="AlphaFoldDB" id="A2T433"/>
<dbReference type="PANTHER" id="PTHR36181">
    <property type="entry name" value="INTRON-ENCODED ENDONUCLEASE AI3-RELATED"/>
    <property type="match status" value="1"/>
</dbReference>
<proteinExistence type="predicted"/>
<dbReference type="SUPFAM" id="SSF55608">
    <property type="entry name" value="Homing endonucleases"/>
    <property type="match status" value="1"/>
</dbReference>
<dbReference type="InterPro" id="IPR027434">
    <property type="entry name" value="Homing_endonucl"/>
</dbReference>
<gene>
    <name evidence="2" type="primary">ORF520</name>
</gene>
<protein>
    <recommendedName>
        <fullName evidence="3">Homing endonuclease LAGLIDADG domain-containing protein</fullName>
    </recommendedName>
</protein>
<dbReference type="InterPro" id="IPR051289">
    <property type="entry name" value="LAGLIDADG_Endonuclease"/>
</dbReference>
<evidence type="ECO:0000313" key="2">
    <source>
        <dbReference type="EMBL" id="ABI53783.1"/>
    </source>
</evidence>
<dbReference type="PANTHER" id="PTHR36181:SF2">
    <property type="entry name" value="INTRON-ENCODED ENDONUCLEASE AI3-RELATED"/>
    <property type="match status" value="1"/>
</dbReference>
<accession>A2T433</accession>
<evidence type="ECO:0000256" key="1">
    <source>
        <dbReference type="SAM" id="MobiDB-lite"/>
    </source>
</evidence>
<geneLocation type="mitochondrion" evidence="2"/>
<sequence length="520" mass="58029">MKKTKQGGAVYDASPPYENKGVLLAPFSYHLTQYYKQIGTPNKKSIGSRLFGLISFGGPRARPSGATPHPSFFSSWVVGLMEGAGVFKISGAKKGIWRERDPEGLPGGESPKGSPLLPTHLQIPNSYFFIQWLLFSSSYLAQQKAAPLAPGPKYKMAAPTAGSEGSHAWMHSLGFPPLIEFELILGPKEGATGHFLRKKLGFGSITFDRKGSVRYHVTNKTHLRNLVSFMMEKGALGRDERDGSGAPPKILELGLPPLLSNAKGSNKIGPDPQDPRTPAPKAPLLLGHFVGPGRLRRRSFFRNFNLDAWLSGFFETTCSFQIFHKRFKRSREGGNSPLSTSPLRFGSGRGRLRRPRAFNFSVGIGACPNSTPPNPNWRDPWDPEFNISVEHDNETALLILKSYFGGHIVKTDYLPFLLNIKKELPSEPFGLPSPPFLQNSTSLMSLQRKKSFIYILSNKNVLIKLIKIIGREKLKTKKRIEFLKWSKIFFASMESKITSTPLTNRNKKRIKDFLLFKRDS</sequence>
<reference evidence="2" key="1">
    <citation type="journal article" date="2007" name="PLoS Genet.">
        <title>Comparative Genomics of Large Mitochondria in Placozoans.</title>
        <authorList>
            <person name="Signorovitch A.Y."/>
            <person name="Buss L.W."/>
            <person name="Dellaporta S.L."/>
        </authorList>
    </citation>
    <scope>NUCLEOTIDE SEQUENCE</scope>
    <source>
        <strain evidence="2">BZ49</strain>
    </source>
</reference>
<dbReference type="EMBL" id="DQ889457">
    <property type="protein sequence ID" value="ABI53783.1"/>
    <property type="molecule type" value="Genomic_DNA"/>
</dbReference>
<feature type="region of interest" description="Disordered" evidence="1">
    <location>
        <begin position="256"/>
        <end position="280"/>
    </location>
</feature>
<organism evidence="2">
    <name type="scientific">Placozoan sp. BZ49</name>
    <dbReference type="NCBI Taxonomy" id="401704"/>
    <lineage>
        <taxon>Eukaryota</taxon>
        <taxon>Metazoa</taxon>
        <taxon>Placozoa</taxon>
    </lineage>
</organism>
<evidence type="ECO:0008006" key="3">
    <source>
        <dbReference type="Google" id="ProtNLM"/>
    </source>
</evidence>
<dbReference type="Gene3D" id="3.10.28.10">
    <property type="entry name" value="Homing endonucleases"/>
    <property type="match status" value="1"/>
</dbReference>